<dbReference type="OrthoDB" id="6359816at2759"/>
<accession>A0A811R8K8</accession>
<dbReference type="PANTHER" id="PTHR26379:SF339">
    <property type="entry name" value="BTB DOMAIN-CONTAINING PROTEIN"/>
    <property type="match status" value="1"/>
</dbReference>
<comment type="similarity">
    <text evidence="2">Belongs to the Tdpoz family.</text>
</comment>
<sequence>MPMTASKSNIGGSRGEPLRSASAIVSSTESGQHLLKIDGYSRTKDVPTGSHIKSRSFRVGGHSWHILYYPNGLNSTCSDCISIFLKLDHNVPEGVRAQYTFSLLDHGGKPVPRYTFGSEHTFRDEDWGFPRFIRRDELERSEHLLKDDRFTIRCDLTVTKEIQTMDIDTAAIPQPPVVVVPPSDLHRHLGGLLVTGEGADVTFEVDTRTFAAHRCVLMARSPVFHAELSLSSLTTTNDGAAVAVQIEDMEAQDFEAFLHYIYTDSLPEMKGSEAAAMMLPDLVAAANRYKMERLRLVCEDKLSGFVNVTTVAVILAFAVEHHCLGLKEVCLKFLEDPANLREVIKTDGLEHLSKSCPSVLKDMITKLAAAQ</sequence>
<dbReference type="InterPro" id="IPR056423">
    <property type="entry name" value="BACK_BPM_SPOP"/>
</dbReference>
<dbReference type="PROSITE" id="PS50097">
    <property type="entry name" value="BTB"/>
    <property type="match status" value="1"/>
</dbReference>
<dbReference type="InterPro" id="IPR011333">
    <property type="entry name" value="SKP1/BTB/POZ_sf"/>
</dbReference>
<protein>
    <submittedName>
        <fullName evidence="6">Uncharacterized protein</fullName>
    </submittedName>
</protein>
<feature type="domain" description="BTB" evidence="4">
    <location>
        <begin position="199"/>
        <end position="270"/>
    </location>
</feature>
<keyword evidence="7" id="KW-1185">Reference proteome</keyword>
<dbReference type="PANTHER" id="PTHR26379">
    <property type="entry name" value="BTB/POZ AND MATH DOMAIN-CONTAINING PROTEIN 1"/>
    <property type="match status" value="1"/>
</dbReference>
<evidence type="ECO:0000256" key="3">
    <source>
        <dbReference type="SAM" id="MobiDB-lite"/>
    </source>
</evidence>
<dbReference type="AlphaFoldDB" id="A0A811R8K8"/>
<dbReference type="Pfam" id="PF24570">
    <property type="entry name" value="BACK_BPM_SPOP"/>
    <property type="match status" value="1"/>
</dbReference>
<dbReference type="InterPro" id="IPR000210">
    <property type="entry name" value="BTB/POZ_dom"/>
</dbReference>
<evidence type="ECO:0000256" key="1">
    <source>
        <dbReference type="ARBA" id="ARBA00004906"/>
    </source>
</evidence>
<dbReference type="PROSITE" id="PS50144">
    <property type="entry name" value="MATH"/>
    <property type="match status" value="1"/>
</dbReference>
<evidence type="ECO:0000313" key="6">
    <source>
        <dbReference type="EMBL" id="CAD6266465.1"/>
    </source>
</evidence>
<dbReference type="SUPFAM" id="SSF54695">
    <property type="entry name" value="POZ domain"/>
    <property type="match status" value="1"/>
</dbReference>
<evidence type="ECO:0000256" key="2">
    <source>
        <dbReference type="ARBA" id="ARBA00010846"/>
    </source>
</evidence>
<proteinExistence type="inferred from homology"/>
<reference evidence="6" key="1">
    <citation type="submission" date="2020-10" db="EMBL/GenBank/DDBJ databases">
        <authorList>
            <person name="Han B."/>
            <person name="Lu T."/>
            <person name="Zhao Q."/>
            <person name="Huang X."/>
            <person name="Zhao Y."/>
        </authorList>
    </citation>
    <scope>NUCLEOTIDE SEQUENCE</scope>
</reference>
<dbReference type="Gene3D" id="2.60.210.10">
    <property type="entry name" value="Apoptosis, Tumor Necrosis Factor Receptor Associated Protein 2, Chain A"/>
    <property type="match status" value="1"/>
</dbReference>
<dbReference type="Pfam" id="PF00651">
    <property type="entry name" value="BTB"/>
    <property type="match status" value="1"/>
</dbReference>
<dbReference type="Gene3D" id="1.25.40.420">
    <property type="match status" value="1"/>
</dbReference>
<evidence type="ECO:0000313" key="7">
    <source>
        <dbReference type="Proteomes" id="UP000604825"/>
    </source>
</evidence>
<feature type="domain" description="MATH" evidence="5">
    <location>
        <begin position="30"/>
        <end position="156"/>
    </location>
</feature>
<dbReference type="CDD" id="cd00121">
    <property type="entry name" value="MATH"/>
    <property type="match status" value="1"/>
</dbReference>
<dbReference type="InterPro" id="IPR045005">
    <property type="entry name" value="BPM1-6"/>
</dbReference>
<dbReference type="Gene3D" id="3.30.710.10">
    <property type="entry name" value="Potassium Channel Kv1.1, Chain A"/>
    <property type="match status" value="1"/>
</dbReference>
<dbReference type="Proteomes" id="UP000604825">
    <property type="component" value="Unassembled WGS sequence"/>
</dbReference>
<feature type="compositionally biased region" description="Polar residues" evidence="3">
    <location>
        <begin position="1"/>
        <end position="11"/>
    </location>
</feature>
<comment type="caution">
    <text evidence="6">The sequence shown here is derived from an EMBL/GenBank/DDBJ whole genome shotgun (WGS) entry which is preliminary data.</text>
</comment>
<dbReference type="EMBL" id="CAJGYO010000013">
    <property type="protein sequence ID" value="CAD6266465.1"/>
    <property type="molecule type" value="Genomic_DNA"/>
</dbReference>
<comment type="pathway">
    <text evidence="1">Protein modification; protein ubiquitination.</text>
</comment>
<organism evidence="6 7">
    <name type="scientific">Miscanthus lutarioriparius</name>
    <dbReference type="NCBI Taxonomy" id="422564"/>
    <lineage>
        <taxon>Eukaryota</taxon>
        <taxon>Viridiplantae</taxon>
        <taxon>Streptophyta</taxon>
        <taxon>Embryophyta</taxon>
        <taxon>Tracheophyta</taxon>
        <taxon>Spermatophyta</taxon>
        <taxon>Magnoliopsida</taxon>
        <taxon>Liliopsida</taxon>
        <taxon>Poales</taxon>
        <taxon>Poaceae</taxon>
        <taxon>PACMAD clade</taxon>
        <taxon>Panicoideae</taxon>
        <taxon>Andropogonodae</taxon>
        <taxon>Andropogoneae</taxon>
        <taxon>Saccharinae</taxon>
        <taxon>Miscanthus</taxon>
    </lineage>
</organism>
<name>A0A811R8K8_9POAL</name>
<evidence type="ECO:0000259" key="4">
    <source>
        <dbReference type="PROSITE" id="PS50097"/>
    </source>
</evidence>
<dbReference type="SMART" id="SM00225">
    <property type="entry name" value="BTB"/>
    <property type="match status" value="1"/>
</dbReference>
<dbReference type="GO" id="GO:0016567">
    <property type="term" value="P:protein ubiquitination"/>
    <property type="evidence" value="ECO:0007669"/>
    <property type="project" value="InterPro"/>
</dbReference>
<dbReference type="InterPro" id="IPR008974">
    <property type="entry name" value="TRAF-like"/>
</dbReference>
<dbReference type="SUPFAM" id="SSF49599">
    <property type="entry name" value="TRAF domain-like"/>
    <property type="match status" value="1"/>
</dbReference>
<feature type="region of interest" description="Disordered" evidence="3">
    <location>
        <begin position="1"/>
        <end position="23"/>
    </location>
</feature>
<dbReference type="SMART" id="SM00061">
    <property type="entry name" value="MATH"/>
    <property type="match status" value="1"/>
</dbReference>
<evidence type="ECO:0000259" key="5">
    <source>
        <dbReference type="PROSITE" id="PS50144"/>
    </source>
</evidence>
<gene>
    <name evidence="6" type="ORF">NCGR_LOCUS49770</name>
</gene>
<dbReference type="InterPro" id="IPR002083">
    <property type="entry name" value="MATH/TRAF_dom"/>
</dbReference>
<dbReference type="Pfam" id="PF22486">
    <property type="entry name" value="MATH_2"/>
    <property type="match status" value="1"/>
</dbReference>